<proteinExistence type="predicted"/>
<name>A0A9P5YU31_9AGAR</name>
<feature type="compositionally biased region" description="Basic and acidic residues" evidence="1">
    <location>
        <begin position="79"/>
        <end position="89"/>
    </location>
</feature>
<gene>
    <name evidence="2" type="ORF">BDN70DRAFT_898805</name>
</gene>
<dbReference type="EMBL" id="MU155369">
    <property type="protein sequence ID" value="KAF9474629.1"/>
    <property type="molecule type" value="Genomic_DNA"/>
</dbReference>
<evidence type="ECO:0000313" key="3">
    <source>
        <dbReference type="Proteomes" id="UP000807469"/>
    </source>
</evidence>
<dbReference type="Proteomes" id="UP000807469">
    <property type="component" value="Unassembled WGS sequence"/>
</dbReference>
<organism evidence="2 3">
    <name type="scientific">Pholiota conissans</name>
    <dbReference type="NCBI Taxonomy" id="109636"/>
    <lineage>
        <taxon>Eukaryota</taxon>
        <taxon>Fungi</taxon>
        <taxon>Dikarya</taxon>
        <taxon>Basidiomycota</taxon>
        <taxon>Agaricomycotina</taxon>
        <taxon>Agaricomycetes</taxon>
        <taxon>Agaricomycetidae</taxon>
        <taxon>Agaricales</taxon>
        <taxon>Agaricineae</taxon>
        <taxon>Strophariaceae</taxon>
        <taxon>Pholiota</taxon>
    </lineage>
</organism>
<comment type="caution">
    <text evidence="2">The sequence shown here is derived from an EMBL/GenBank/DDBJ whole genome shotgun (WGS) entry which is preliminary data.</text>
</comment>
<reference evidence="2" key="1">
    <citation type="submission" date="2020-11" db="EMBL/GenBank/DDBJ databases">
        <authorList>
            <consortium name="DOE Joint Genome Institute"/>
            <person name="Ahrendt S."/>
            <person name="Riley R."/>
            <person name="Andreopoulos W."/>
            <person name="Labutti K."/>
            <person name="Pangilinan J."/>
            <person name="Ruiz-Duenas F.J."/>
            <person name="Barrasa J.M."/>
            <person name="Sanchez-Garcia M."/>
            <person name="Camarero S."/>
            <person name="Miyauchi S."/>
            <person name="Serrano A."/>
            <person name="Linde D."/>
            <person name="Babiker R."/>
            <person name="Drula E."/>
            <person name="Ayuso-Fernandez I."/>
            <person name="Pacheco R."/>
            <person name="Padilla G."/>
            <person name="Ferreira P."/>
            <person name="Barriuso J."/>
            <person name="Kellner H."/>
            <person name="Castanera R."/>
            <person name="Alfaro M."/>
            <person name="Ramirez L."/>
            <person name="Pisabarro A.G."/>
            <person name="Kuo A."/>
            <person name="Tritt A."/>
            <person name="Lipzen A."/>
            <person name="He G."/>
            <person name="Yan M."/>
            <person name="Ng V."/>
            <person name="Cullen D."/>
            <person name="Martin F."/>
            <person name="Rosso M.-N."/>
            <person name="Henrissat B."/>
            <person name="Hibbett D."/>
            <person name="Martinez A.T."/>
            <person name="Grigoriev I.V."/>
        </authorList>
    </citation>
    <scope>NUCLEOTIDE SEQUENCE</scope>
    <source>
        <strain evidence="2">CIRM-BRFM 674</strain>
    </source>
</reference>
<evidence type="ECO:0000313" key="2">
    <source>
        <dbReference type="EMBL" id="KAF9474629.1"/>
    </source>
</evidence>
<protein>
    <submittedName>
        <fullName evidence="2">Uncharacterized protein</fullName>
    </submittedName>
</protein>
<sequence length="203" mass="22580">MCAPVGMPTPMCAVHAHTYSVHTLGRGMQCTLPILACPFALTYSRHTHPSIACLLSSCQPALAASDEPKEKGRRRKKEKVAEKVEKEENILESEEQEIANLKESSHTTGGFGCGKTLGNHPNIADLKIARRFSAIEYQVIFFWDNDLSTWMLEGPFSDAILNTDIAEFSDDDEDLPTFWILSASCFSIHADYQYSQYISNAIS</sequence>
<feature type="region of interest" description="Disordered" evidence="1">
    <location>
        <begin position="65"/>
        <end position="92"/>
    </location>
</feature>
<keyword evidence="3" id="KW-1185">Reference proteome</keyword>
<accession>A0A9P5YU31</accession>
<evidence type="ECO:0000256" key="1">
    <source>
        <dbReference type="SAM" id="MobiDB-lite"/>
    </source>
</evidence>
<dbReference type="AlphaFoldDB" id="A0A9P5YU31"/>